<dbReference type="InterPro" id="IPR006047">
    <property type="entry name" value="GH13_cat_dom"/>
</dbReference>
<dbReference type="InterPro" id="IPR032091">
    <property type="entry name" value="Malt_amylase-like_C"/>
</dbReference>
<dbReference type="Pfam" id="PF00128">
    <property type="entry name" value="Alpha-amylase"/>
    <property type="match status" value="1"/>
</dbReference>
<dbReference type="PANTHER" id="PTHR10357">
    <property type="entry name" value="ALPHA-AMYLASE FAMILY MEMBER"/>
    <property type="match status" value="1"/>
</dbReference>
<dbReference type="Gene3D" id="2.60.40.1180">
    <property type="entry name" value="Golgi alpha-mannosidase II"/>
    <property type="match status" value="1"/>
</dbReference>
<dbReference type="InterPro" id="IPR013780">
    <property type="entry name" value="Glyco_hydro_b"/>
</dbReference>
<dbReference type="Pfam" id="PF16657">
    <property type="entry name" value="Malt_amylase_C"/>
    <property type="match status" value="1"/>
</dbReference>
<dbReference type="InterPro" id="IPR014756">
    <property type="entry name" value="Ig_E-set"/>
</dbReference>
<evidence type="ECO:0000256" key="1">
    <source>
        <dbReference type="ARBA" id="ARBA00008061"/>
    </source>
</evidence>
<comment type="caution">
    <text evidence="5">The sequence shown here is derived from an EMBL/GenBank/DDBJ whole genome shotgun (WGS) entry which is preliminary data.</text>
</comment>
<evidence type="ECO:0000313" key="6">
    <source>
        <dbReference type="Proteomes" id="UP000812277"/>
    </source>
</evidence>
<dbReference type="SUPFAM" id="SSF81296">
    <property type="entry name" value="E set domains"/>
    <property type="match status" value="1"/>
</dbReference>
<accession>A0ABS7DA94</accession>
<evidence type="ECO:0000313" key="5">
    <source>
        <dbReference type="EMBL" id="MBW7476806.1"/>
    </source>
</evidence>
<dbReference type="InterPro" id="IPR045857">
    <property type="entry name" value="O16G_dom_2"/>
</dbReference>
<dbReference type="SMART" id="SM00642">
    <property type="entry name" value="Aamy"/>
    <property type="match status" value="1"/>
</dbReference>
<evidence type="ECO:0000256" key="3">
    <source>
        <dbReference type="ARBA" id="ARBA00023295"/>
    </source>
</evidence>
<dbReference type="EMBL" id="JAHZIJ010000016">
    <property type="protein sequence ID" value="MBW7476806.1"/>
    <property type="molecule type" value="Genomic_DNA"/>
</dbReference>
<proteinExistence type="inferred from homology"/>
<name>A0ABS7DA94_9BACL</name>
<organism evidence="5 6">
    <name type="scientific">Paenibacillus oenotherae</name>
    <dbReference type="NCBI Taxonomy" id="1435645"/>
    <lineage>
        <taxon>Bacteria</taxon>
        <taxon>Bacillati</taxon>
        <taxon>Bacillota</taxon>
        <taxon>Bacilli</taxon>
        <taxon>Bacillales</taxon>
        <taxon>Paenibacillaceae</taxon>
        <taxon>Paenibacillus</taxon>
    </lineage>
</organism>
<dbReference type="Gene3D" id="3.90.400.10">
    <property type="entry name" value="Oligo-1,6-glucosidase, Domain 2"/>
    <property type="match status" value="1"/>
</dbReference>
<keyword evidence="6" id="KW-1185">Reference proteome</keyword>
<gene>
    <name evidence="5" type="ORF">K0T92_18995</name>
</gene>
<keyword evidence="2" id="KW-0378">Hydrolase</keyword>
<dbReference type="RefSeq" id="WP_219874051.1">
    <property type="nucleotide sequence ID" value="NZ_JAHZIJ010000016.1"/>
</dbReference>
<dbReference type="CDD" id="cd02857">
    <property type="entry name" value="E_set_CDase_PDE_N"/>
    <property type="match status" value="1"/>
</dbReference>
<evidence type="ECO:0000256" key="2">
    <source>
        <dbReference type="ARBA" id="ARBA00022801"/>
    </source>
</evidence>
<dbReference type="Gene3D" id="2.60.40.10">
    <property type="entry name" value="Immunoglobulins"/>
    <property type="match status" value="1"/>
</dbReference>
<dbReference type="CDD" id="cd11338">
    <property type="entry name" value="AmyAc_CMD"/>
    <property type="match status" value="1"/>
</dbReference>
<dbReference type="Pfam" id="PF02903">
    <property type="entry name" value="Alpha-amylase_N"/>
    <property type="match status" value="1"/>
</dbReference>
<dbReference type="Gene3D" id="3.20.20.80">
    <property type="entry name" value="Glycosidases"/>
    <property type="match status" value="1"/>
</dbReference>
<dbReference type="PANTHER" id="PTHR10357:SF210">
    <property type="entry name" value="MALTODEXTRIN GLUCOSIDASE"/>
    <property type="match status" value="1"/>
</dbReference>
<keyword evidence="3" id="KW-0326">Glycosidase</keyword>
<dbReference type="InterPro" id="IPR004185">
    <property type="entry name" value="Glyco_hydro_13_lg-like_dom"/>
</dbReference>
<dbReference type="Proteomes" id="UP000812277">
    <property type="component" value="Unassembled WGS sequence"/>
</dbReference>
<evidence type="ECO:0000259" key="4">
    <source>
        <dbReference type="SMART" id="SM00642"/>
    </source>
</evidence>
<sequence length="581" mass="66679">MLKEAIFHRPKQNWAYGYDDETVHLRIRTKRGDVDHVDVIYGDKCTPWSAIMTEPMTVMGSDELFDYWEAAVRPPYRRLSYGFVIHDGEQQLWYTEKGFSAVPPSVHLGLFEYPCLNPIDILKPPAWVKDAVFYQLFTERFANGDSSIDPSNVLPWGGKPEYDNFFGGDLQGVRDHLDYLSELGVNAIYFNPIFEAPANHKYDTQDYMKVDPHFGSNETLKRLVQACHERGIRVMLDAVFNHCGITFAPFVDVREKGIDSVYKDWFHIRKWPLEIEQGIPTYETFAFEATMPKFNTANAQVKEYLLGVAEYWIKEIGIDGWRLDVANEVDHQFWREFRQVVKRANPEAYILGEVWHDSLMWLQGDQFDGVMNYPLTNAALDFFVFGHSDARKFADTVSGLLAWYPKQANEACFNLLGSHDTVRLLTLCKNDKRMMKLAVLFQFTIAGAPCIYYGDEIGLDGEFDPDNRKCMEWDTSKQDRELFAFHQHVIALRKQHEVLRTGAFRVLLAEEDDSRFAYERSDGKERLVVLMNPAEQSSVVVVSLAEGEWKDAFTGASITASGGQYSEELAAYGYRVLVSAS</sequence>
<protein>
    <submittedName>
        <fullName evidence="5">Alpha-glycosidase</fullName>
    </submittedName>
</protein>
<dbReference type="InterPro" id="IPR017853">
    <property type="entry name" value="GH"/>
</dbReference>
<dbReference type="InterPro" id="IPR013783">
    <property type="entry name" value="Ig-like_fold"/>
</dbReference>
<dbReference type="SUPFAM" id="SSF51011">
    <property type="entry name" value="Glycosyl hydrolase domain"/>
    <property type="match status" value="1"/>
</dbReference>
<comment type="similarity">
    <text evidence="1">Belongs to the glycosyl hydrolase 13 family.</text>
</comment>
<feature type="domain" description="Glycosyl hydrolase family 13 catalytic" evidence="4">
    <location>
        <begin position="135"/>
        <end position="493"/>
    </location>
</feature>
<dbReference type="SUPFAM" id="SSF51445">
    <property type="entry name" value="(Trans)glycosidases"/>
    <property type="match status" value="1"/>
</dbReference>
<reference evidence="5 6" key="1">
    <citation type="submission" date="2021-07" db="EMBL/GenBank/DDBJ databases">
        <title>Paenibacillus radiodurans sp. nov., isolated from the southeastern edge of Tengger Desert.</title>
        <authorList>
            <person name="Zhang G."/>
        </authorList>
    </citation>
    <scope>NUCLEOTIDE SEQUENCE [LARGE SCALE GENOMIC DNA]</scope>
    <source>
        <strain evidence="5 6">DT7-4</strain>
    </source>
</reference>